<dbReference type="PROSITE" id="PS01124">
    <property type="entry name" value="HTH_ARAC_FAMILY_2"/>
    <property type="match status" value="1"/>
</dbReference>
<name>A0ABY3SGA4_9BACL</name>
<keyword evidence="7" id="KW-0804">Transcription</keyword>
<dbReference type="InterPro" id="IPR018060">
    <property type="entry name" value="HTH_AraC"/>
</dbReference>
<evidence type="ECO:0000256" key="5">
    <source>
        <dbReference type="ARBA" id="ARBA00023015"/>
    </source>
</evidence>
<evidence type="ECO:0000256" key="8">
    <source>
        <dbReference type="PROSITE-ProRule" id="PRU00169"/>
    </source>
</evidence>
<keyword evidence="2" id="KW-0963">Cytoplasm</keyword>
<evidence type="ECO:0000256" key="1">
    <source>
        <dbReference type="ARBA" id="ARBA00004496"/>
    </source>
</evidence>
<proteinExistence type="predicted"/>
<evidence type="ECO:0000313" key="12">
    <source>
        <dbReference type="Proteomes" id="UP001649230"/>
    </source>
</evidence>
<evidence type="ECO:0000256" key="7">
    <source>
        <dbReference type="ARBA" id="ARBA00023163"/>
    </source>
</evidence>
<dbReference type="InterPro" id="IPR011006">
    <property type="entry name" value="CheY-like_superfamily"/>
</dbReference>
<evidence type="ECO:0000256" key="4">
    <source>
        <dbReference type="ARBA" id="ARBA00023012"/>
    </source>
</evidence>
<organism evidence="11 12">
    <name type="scientific">Paenibacillus hexagrammi</name>
    <dbReference type="NCBI Taxonomy" id="2908839"/>
    <lineage>
        <taxon>Bacteria</taxon>
        <taxon>Bacillati</taxon>
        <taxon>Bacillota</taxon>
        <taxon>Bacilli</taxon>
        <taxon>Bacillales</taxon>
        <taxon>Paenibacillaceae</taxon>
        <taxon>Paenibacillus</taxon>
    </lineage>
</organism>
<dbReference type="InterPro" id="IPR001789">
    <property type="entry name" value="Sig_transdc_resp-reg_receiver"/>
</dbReference>
<evidence type="ECO:0000256" key="6">
    <source>
        <dbReference type="ARBA" id="ARBA00023125"/>
    </source>
</evidence>
<dbReference type="Gene3D" id="1.10.10.60">
    <property type="entry name" value="Homeodomain-like"/>
    <property type="match status" value="2"/>
</dbReference>
<gene>
    <name evidence="11" type="ORF">L0M14_22860</name>
</gene>
<evidence type="ECO:0000313" key="11">
    <source>
        <dbReference type="EMBL" id="UJF32488.1"/>
    </source>
</evidence>
<dbReference type="EMBL" id="CP090978">
    <property type="protein sequence ID" value="UJF32488.1"/>
    <property type="molecule type" value="Genomic_DNA"/>
</dbReference>
<keyword evidence="6" id="KW-0238">DNA-binding</keyword>
<keyword evidence="3 8" id="KW-0597">Phosphoprotein</keyword>
<keyword evidence="12" id="KW-1185">Reference proteome</keyword>
<dbReference type="InterPro" id="IPR051552">
    <property type="entry name" value="HptR"/>
</dbReference>
<evidence type="ECO:0000256" key="2">
    <source>
        <dbReference type="ARBA" id="ARBA00022490"/>
    </source>
</evidence>
<dbReference type="CDD" id="cd17536">
    <property type="entry name" value="REC_YesN-like"/>
    <property type="match status" value="1"/>
</dbReference>
<evidence type="ECO:0000259" key="9">
    <source>
        <dbReference type="PROSITE" id="PS01124"/>
    </source>
</evidence>
<evidence type="ECO:0000259" key="10">
    <source>
        <dbReference type="PROSITE" id="PS50110"/>
    </source>
</evidence>
<keyword evidence="5" id="KW-0805">Transcription regulation</keyword>
<dbReference type="PANTHER" id="PTHR42713:SF3">
    <property type="entry name" value="TRANSCRIPTIONAL REGULATORY PROTEIN HPTR"/>
    <property type="match status" value="1"/>
</dbReference>
<dbReference type="SMART" id="SM00342">
    <property type="entry name" value="HTH_ARAC"/>
    <property type="match status" value="1"/>
</dbReference>
<accession>A0ABY3SGA4</accession>
<dbReference type="Pfam" id="PF12833">
    <property type="entry name" value="HTH_18"/>
    <property type="match status" value="1"/>
</dbReference>
<dbReference type="InterPro" id="IPR009057">
    <property type="entry name" value="Homeodomain-like_sf"/>
</dbReference>
<dbReference type="Proteomes" id="UP001649230">
    <property type="component" value="Chromosome"/>
</dbReference>
<dbReference type="Gene3D" id="3.40.50.2300">
    <property type="match status" value="1"/>
</dbReference>
<feature type="domain" description="HTH araC/xylS-type" evidence="9">
    <location>
        <begin position="405"/>
        <end position="503"/>
    </location>
</feature>
<dbReference type="SMART" id="SM00448">
    <property type="entry name" value="REC"/>
    <property type="match status" value="1"/>
</dbReference>
<dbReference type="Pfam" id="PF00072">
    <property type="entry name" value="Response_reg"/>
    <property type="match status" value="1"/>
</dbReference>
<comment type="subcellular location">
    <subcellularLocation>
        <location evidence="1">Cytoplasm</location>
    </subcellularLocation>
</comment>
<feature type="domain" description="Response regulatory" evidence="10">
    <location>
        <begin position="3"/>
        <end position="121"/>
    </location>
</feature>
<dbReference type="PROSITE" id="PS50110">
    <property type="entry name" value="RESPONSE_REGULATORY"/>
    <property type="match status" value="1"/>
</dbReference>
<protein>
    <submittedName>
        <fullName evidence="11">Response regulator</fullName>
    </submittedName>
</protein>
<sequence>MYSVLLVDDEPRAIEGLELLIDWESLGFRICGTCSDGLEALELAKELGPDLIITDIRMPVMDGLELIAAARDQLDGQVRFIILSAYSEFDYAKRAMQHGIKHYILKPIMEEEVTDLLAQVRAELEESRLHIEMDAIAFEEKVISCLCHLLEGNSDAAELFLTSAEAGELLQEVNDWRFILIESEEGQSPALRAAARQAIGRKEYVYMLDLGPHSFGVASGGEPLADALFEALRSVSSAHFAVASGKPQAGLRNIAESYRSAREMINYQFFQEEPRVIEYEHMNEDQREERMDGMLSAQHLTDAIEKLDKAALQEALEQFRMAISHSRFAPEIAKMVGIHVACRSMAMLKDMNENAQELVQQHGLIRLTRSKLHVHEALDLLQSFGEACISVMAKSQSDQSKGIIHDINEYVEQHYRDSITIKSIGEKFYIHPVYLGQLFMKKNGVTLNERVHDLRIEEAARLLRDTDMKYNQIAEHVGYLNYDKFLKQFEKRLHMKPSQYQKEQSEGDM</sequence>
<feature type="modified residue" description="4-aspartylphosphate" evidence="8">
    <location>
        <position position="55"/>
    </location>
</feature>
<dbReference type="SUPFAM" id="SSF46689">
    <property type="entry name" value="Homeodomain-like"/>
    <property type="match status" value="1"/>
</dbReference>
<keyword evidence="4" id="KW-0902">Two-component regulatory system</keyword>
<evidence type="ECO:0000256" key="3">
    <source>
        <dbReference type="ARBA" id="ARBA00022553"/>
    </source>
</evidence>
<reference evidence="11 12" key="1">
    <citation type="journal article" date="2024" name="Int. J. Syst. Evol. Microbiol.">
        <title>Paenibacillus hexagrammi sp. nov., a novel bacterium isolated from the gut content of Hexagrammos agrammus.</title>
        <authorList>
            <person name="Jung H.K."/>
            <person name="Kim D.G."/>
            <person name="Zin H."/>
            <person name="Park J."/>
            <person name="Jung H."/>
            <person name="Kim Y.O."/>
            <person name="Kong H.J."/>
            <person name="Kim J.W."/>
            <person name="Kim Y.S."/>
        </authorList>
    </citation>
    <scope>NUCLEOTIDE SEQUENCE [LARGE SCALE GENOMIC DNA]</scope>
    <source>
        <strain evidence="11 12">YPD9-1</strain>
    </source>
</reference>
<dbReference type="RefSeq" id="WP_235118838.1">
    <property type="nucleotide sequence ID" value="NZ_CP090978.1"/>
</dbReference>
<dbReference type="PANTHER" id="PTHR42713">
    <property type="entry name" value="HISTIDINE KINASE-RELATED"/>
    <property type="match status" value="1"/>
</dbReference>
<dbReference type="SUPFAM" id="SSF52172">
    <property type="entry name" value="CheY-like"/>
    <property type="match status" value="1"/>
</dbReference>